<reference evidence="4" key="1">
    <citation type="journal article" date="2013" name="Stand. Genomic Sci.">
        <title>Complete genome sequence of the halophilic bacterium Spirochaeta africana type strain (Z-7692(T)) from the alkaline Lake Magadi in the East African Rift.</title>
        <authorList>
            <person name="Liolos K."/>
            <person name="Abt B."/>
            <person name="Scheuner C."/>
            <person name="Teshima H."/>
            <person name="Held B."/>
            <person name="Lapidus A."/>
            <person name="Nolan M."/>
            <person name="Lucas S."/>
            <person name="Deshpande S."/>
            <person name="Cheng J.F."/>
            <person name="Tapia R."/>
            <person name="Goodwin L.A."/>
            <person name="Pitluck S."/>
            <person name="Pagani I."/>
            <person name="Ivanova N."/>
            <person name="Mavromatis K."/>
            <person name="Mikhailova N."/>
            <person name="Huntemann M."/>
            <person name="Pati A."/>
            <person name="Chen A."/>
            <person name="Palaniappan K."/>
            <person name="Land M."/>
            <person name="Rohde M."/>
            <person name="Tindall B.J."/>
            <person name="Detter J.C."/>
            <person name="Goker M."/>
            <person name="Bristow J."/>
            <person name="Eisen J.A."/>
            <person name="Markowitz V."/>
            <person name="Hugenholtz P."/>
            <person name="Woyke T."/>
            <person name="Klenk H.P."/>
            <person name="Kyrpides N.C."/>
        </authorList>
    </citation>
    <scope>NUCLEOTIDE SEQUENCE</scope>
    <source>
        <strain evidence="4">ATCC 700263 / DSM 8902 / Z-7692</strain>
    </source>
</reference>
<dbReference type="InterPro" id="IPR050400">
    <property type="entry name" value="Bact_Cytoskel_RodZ"/>
</dbReference>
<keyword evidence="1" id="KW-0472">Membrane</keyword>
<dbReference type="Proteomes" id="UP000007383">
    <property type="component" value="Chromosome"/>
</dbReference>
<dbReference type="InterPro" id="IPR001387">
    <property type="entry name" value="Cro/C1-type_HTH"/>
</dbReference>
<dbReference type="SMART" id="SM00530">
    <property type="entry name" value="HTH_XRE"/>
    <property type="match status" value="1"/>
</dbReference>
<accession>H9UGW4</accession>
<feature type="transmembrane region" description="Helical" evidence="1">
    <location>
        <begin position="99"/>
        <end position="123"/>
    </location>
</feature>
<dbReference type="RefSeq" id="WP_014454754.1">
    <property type="nucleotide sequence ID" value="NC_017098.1"/>
</dbReference>
<dbReference type="SUPFAM" id="SSF47413">
    <property type="entry name" value="lambda repressor-like DNA-binding domains"/>
    <property type="match status" value="1"/>
</dbReference>
<feature type="domain" description="HTH cro/C1-type" evidence="2">
    <location>
        <begin position="8"/>
        <end position="68"/>
    </location>
</feature>
<dbReference type="KEGG" id="sfc:Spiaf_0657"/>
<sequence length="367" mass="40277">MESIGEKLIKARELKGYSLEQVARDTHISQRYIQALEQEAFELFPGETYLLGFIRKYADFLGMDPQEMVNLYKNQQLQEQPAPIQELLHPTPRVTGRMVGIAAGVLGVGAVALVIGLFASGIWQLPERETPVAEPTRNGQMVHLTQNFLEQRFFTGDAVSVPVEGVSRVIEIVEVGDAVVLETAGLRETVAFGDEVLLDLTADDLLDVRVRVVDDLPGSDRSAVLRIDRSLEGPERLAVRPGSEPAAQTGPIGATSVAARERETLVLQEPETVQPIRLQVTARDVPVLARLQTPDDQQQLLLQPGDSLSGEHSTWMQLSLGNAGAADILLNDQQVELGEPGEVRVVRFAWTNQFGPGNPRLEQVPVY</sequence>
<evidence type="ECO:0000256" key="1">
    <source>
        <dbReference type="SAM" id="Phobius"/>
    </source>
</evidence>
<dbReference type="EMBL" id="CP003282">
    <property type="protein sequence ID" value="AFG36757.1"/>
    <property type="molecule type" value="Genomic_DNA"/>
</dbReference>
<dbReference type="Pfam" id="PF13464">
    <property type="entry name" value="RodZ_C"/>
    <property type="match status" value="1"/>
</dbReference>
<protein>
    <submittedName>
        <fullName evidence="3">Helix-turn-helix protein</fullName>
    </submittedName>
</protein>
<gene>
    <name evidence="3" type="ordered locus">Spiaf_0657</name>
</gene>
<dbReference type="STRING" id="889378.Spiaf_0657"/>
<dbReference type="HOGENOM" id="CLU_743750_0_0_12"/>
<dbReference type="PANTHER" id="PTHR34475">
    <property type="match status" value="1"/>
</dbReference>
<evidence type="ECO:0000313" key="4">
    <source>
        <dbReference type="Proteomes" id="UP000007383"/>
    </source>
</evidence>
<keyword evidence="4" id="KW-1185">Reference proteome</keyword>
<proteinExistence type="predicted"/>
<dbReference type="PROSITE" id="PS50943">
    <property type="entry name" value="HTH_CROC1"/>
    <property type="match status" value="1"/>
</dbReference>
<dbReference type="AlphaFoldDB" id="H9UGW4"/>
<organism evidence="3 4">
    <name type="scientific">Spirochaeta africana (strain ATCC 700263 / DSM 8902 / Z-7692)</name>
    <dbReference type="NCBI Taxonomy" id="889378"/>
    <lineage>
        <taxon>Bacteria</taxon>
        <taxon>Pseudomonadati</taxon>
        <taxon>Spirochaetota</taxon>
        <taxon>Spirochaetia</taxon>
        <taxon>Spirochaetales</taxon>
        <taxon>Spirochaetaceae</taxon>
        <taxon>Spirochaeta</taxon>
    </lineage>
</organism>
<dbReference type="InterPro" id="IPR025194">
    <property type="entry name" value="RodZ-like_C"/>
</dbReference>
<evidence type="ECO:0000259" key="2">
    <source>
        <dbReference type="PROSITE" id="PS50943"/>
    </source>
</evidence>
<dbReference type="PATRIC" id="fig|889378.3.peg.667"/>
<dbReference type="InterPro" id="IPR010982">
    <property type="entry name" value="Lambda_DNA-bd_dom_sf"/>
</dbReference>
<dbReference type="CDD" id="cd00093">
    <property type="entry name" value="HTH_XRE"/>
    <property type="match status" value="1"/>
</dbReference>
<dbReference type="Pfam" id="PF13413">
    <property type="entry name" value="HTH_25"/>
    <property type="match status" value="1"/>
</dbReference>
<dbReference type="Gene3D" id="1.10.260.40">
    <property type="entry name" value="lambda repressor-like DNA-binding domains"/>
    <property type="match status" value="1"/>
</dbReference>
<dbReference type="OrthoDB" id="9797543at2"/>
<keyword evidence="1" id="KW-1133">Transmembrane helix</keyword>
<evidence type="ECO:0000313" key="3">
    <source>
        <dbReference type="EMBL" id="AFG36757.1"/>
    </source>
</evidence>
<dbReference type="PANTHER" id="PTHR34475:SF1">
    <property type="entry name" value="CYTOSKELETON PROTEIN RODZ"/>
    <property type="match status" value="1"/>
</dbReference>
<dbReference type="GO" id="GO:0003677">
    <property type="term" value="F:DNA binding"/>
    <property type="evidence" value="ECO:0007669"/>
    <property type="project" value="InterPro"/>
</dbReference>
<dbReference type="eggNOG" id="COG1426">
    <property type="taxonomic scope" value="Bacteria"/>
</dbReference>
<name>H9UGW4_SPIAZ</name>
<keyword evidence="1" id="KW-0812">Transmembrane</keyword>